<dbReference type="InterPro" id="IPR036873">
    <property type="entry name" value="Rhodanese-like_dom_sf"/>
</dbReference>
<reference evidence="4" key="3">
    <citation type="submission" date="2014-09" db="EMBL/GenBank/DDBJ databases">
        <authorList>
            <person name="Bishop-Lilly K.A."/>
            <person name="Broomall S.M."/>
            <person name="Chain P.S."/>
            <person name="Chertkov O."/>
            <person name="Coyne S.R."/>
            <person name="Daligault H.E."/>
            <person name="Davenport K.W."/>
            <person name="Erkkila T."/>
            <person name="Frey K.G."/>
            <person name="Gibbons H.S."/>
            <person name="Gu W."/>
            <person name="Jaissle J."/>
            <person name="Johnson S.L."/>
            <person name="Koroleva G.I."/>
            <person name="Ladner J.T."/>
            <person name="Lo C.-C."/>
            <person name="Minogue T.D."/>
            <person name="Munk C."/>
            <person name="Palacios G.F."/>
            <person name="Redden C.L."/>
            <person name="Rosenzweig C.N."/>
            <person name="Scholz M.B."/>
            <person name="Teshima H."/>
            <person name="Xu Y."/>
        </authorList>
    </citation>
    <scope>NUCLEOTIDE SEQUENCE</scope>
    <source>
        <strain evidence="4">Mb9</strain>
    </source>
</reference>
<dbReference type="Gene3D" id="3.40.250.10">
    <property type="entry name" value="Rhodanese-like domain"/>
    <property type="match status" value="1"/>
</dbReference>
<keyword evidence="5" id="KW-1185">Reference proteome</keyword>
<dbReference type="AlphaFoldDB" id="A0A090JY19"/>
<organism evidence="3">
    <name type="scientific">Methanobacterium formicicum</name>
    <dbReference type="NCBI Taxonomy" id="2162"/>
    <lineage>
        <taxon>Archaea</taxon>
        <taxon>Methanobacteriati</taxon>
        <taxon>Methanobacteriota</taxon>
        <taxon>Methanomada group</taxon>
        <taxon>Methanobacteria</taxon>
        <taxon>Methanobacteriales</taxon>
        <taxon>Methanobacteriaceae</taxon>
        <taxon>Methanobacterium</taxon>
    </lineage>
</organism>
<dbReference type="InterPro" id="IPR001763">
    <property type="entry name" value="Rhodanese-like_dom"/>
</dbReference>
<dbReference type="RefSeq" id="WP_048073493.1">
    <property type="nucleotide sequence ID" value="NZ_CP006933.1"/>
</dbReference>
<dbReference type="PATRIC" id="fig|2162.10.peg.887"/>
<dbReference type="STRING" id="2162.BRM9_1453"/>
<dbReference type="Proteomes" id="UP000062768">
    <property type="component" value="Chromosome I"/>
</dbReference>
<proteinExistence type="predicted"/>
<protein>
    <submittedName>
        <fullName evidence="2">Rhodanese domain-containing protein</fullName>
    </submittedName>
</protein>
<dbReference type="KEGG" id="mfi:DSM1535_2144"/>
<dbReference type="PANTHER" id="PTHR43031:SF1">
    <property type="entry name" value="PYRIDINE NUCLEOTIDE-DISULPHIDE OXIDOREDUCTASE"/>
    <property type="match status" value="1"/>
</dbReference>
<evidence type="ECO:0000259" key="1">
    <source>
        <dbReference type="PROSITE" id="PS50206"/>
    </source>
</evidence>
<reference evidence="3" key="2">
    <citation type="submission" date="2014-08" db="EMBL/GenBank/DDBJ databases">
        <authorList>
            <person name="Wibberg D."/>
        </authorList>
    </citation>
    <scope>NUCLEOTIDE SEQUENCE</scope>
</reference>
<dbReference type="Proteomes" id="UP000029661">
    <property type="component" value="Chromosome"/>
</dbReference>
<dbReference type="CDD" id="cd00158">
    <property type="entry name" value="RHOD"/>
    <property type="match status" value="1"/>
</dbReference>
<dbReference type="EMBL" id="LN734822">
    <property type="protein sequence ID" value="CEL24495.1"/>
    <property type="molecule type" value="Genomic_DNA"/>
</dbReference>
<dbReference type="SUPFAM" id="SSF52821">
    <property type="entry name" value="Rhodanese/Cell cycle control phosphatase"/>
    <property type="match status" value="1"/>
</dbReference>
<name>A0A090JY19_METFO</name>
<dbReference type="PANTHER" id="PTHR43031">
    <property type="entry name" value="FAD-DEPENDENT OXIDOREDUCTASE"/>
    <property type="match status" value="1"/>
</dbReference>
<dbReference type="PROSITE" id="PS50206">
    <property type="entry name" value="RHODANESE_3"/>
    <property type="match status" value="1"/>
</dbReference>
<dbReference type="GeneID" id="26739108"/>
<feature type="domain" description="Rhodanese" evidence="1">
    <location>
        <begin position="28"/>
        <end position="117"/>
    </location>
</feature>
<accession>A0A090JY19</accession>
<dbReference type="KEGG" id="mfc:BRM9_1453"/>
<dbReference type="OrthoDB" id="135517at2157"/>
<dbReference type="Pfam" id="PF00581">
    <property type="entry name" value="Rhodanese"/>
    <property type="match status" value="1"/>
</dbReference>
<gene>
    <name evidence="2" type="ORF">BRM9_1453</name>
    <name evidence="3" type="ORF">DSM1535_2144</name>
    <name evidence="4" type="ORF">MB9_0854</name>
</gene>
<dbReference type="EMBL" id="LN515531">
    <property type="protein sequence ID" value="CEA14466.1"/>
    <property type="molecule type" value="Genomic_DNA"/>
</dbReference>
<evidence type="ECO:0000313" key="5">
    <source>
        <dbReference type="Proteomes" id="UP000062768"/>
    </source>
</evidence>
<dbReference type="EMBL" id="CP006933">
    <property type="protein sequence ID" value="AIS32267.1"/>
    <property type="molecule type" value="Genomic_DNA"/>
</dbReference>
<sequence>MFGRKPSSKSEFDRDPQSAYEMIQENVNNPNFILLDVRTPQEFSQSHINGAKLLDFQAPDFKTKVQELDKNKTYLVYCRSGMRSSGCADTMKSLGFNKVYNLVGGIMAWEREGLPVE</sequence>
<evidence type="ECO:0000313" key="4">
    <source>
        <dbReference type="EMBL" id="CEL24495.1"/>
    </source>
</evidence>
<reference evidence="2" key="1">
    <citation type="submission" date="2013-12" db="EMBL/GenBank/DDBJ databases">
        <title>The complete genome sequence of Methanobacterium sp. BRM9.</title>
        <authorList>
            <consortium name="Pastoral Greenhouse Gas Research Consortium"/>
            <person name="Kelly W.J."/>
            <person name="Leahy S.C."/>
            <person name="Perry R."/>
            <person name="Li D."/>
            <person name="Altermann E."/>
            <person name="Lambie S.C."/>
            <person name="Attwood G.T."/>
        </authorList>
    </citation>
    <scope>NUCLEOTIDE SEQUENCE [LARGE SCALE GENOMIC DNA]</scope>
    <source>
        <strain evidence="2">BRM9</strain>
    </source>
</reference>
<evidence type="ECO:0000313" key="3">
    <source>
        <dbReference type="EMBL" id="CEA14466.1"/>
    </source>
</evidence>
<evidence type="ECO:0000313" key="2">
    <source>
        <dbReference type="EMBL" id="AIS32267.1"/>
    </source>
</evidence>
<dbReference type="InterPro" id="IPR050229">
    <property type="entry name" value="GlpE_sulfurtransferase"/>
</dbReference>
<dbReference type="SMART" id="SM00450">
    <property type="entry name" value="RHOD"/>
    <property type="match status" value="1"/>
</dbReference>